<accession>A0A0E9WHG2</accession>
<feature type="chain" id="PRO_5002434475" evidence="1">
    <location>
        <begin position="18"/>
        <end position="52"/>
    </location>
</feature>
<name>A0A0E9WHG2_ANGAN</name>
<sequence>MCMQLITSQFILYTIMACEIQTCRFSYSLESFDRTSYRMTSQNNWIFLLKPC</sequence>
<protein>
    <submittedName>
        <fullName evidence="2">Uncharacterized protein</fullName>
    </submittedName>
</protein>
<reference evidence="2" key="1">
    <citation type="submission" date="2014-11" db="EMBL/GenBank/DDBJ databases">
        <authorList>
            <person name="Amaro Gonzalez C."/>
        </authorList>
    </citation>
    <scope>NUCLEOTIDE SEQUENCE</scope>
</reference>
<reference evidence="2" key="2">
    <citation type="journal article" date="2015" name="Fish Shellfish Immunol.">
        <title>Early steps in the European eel (Anguilla anguilla)-Vibrio vulnificus interaction in the gills: Role of the RtxA13 toxin.</title>
        <authorList>
            <person name="Callol A."/>
            <person name="Pajuelo D."/>
            <person name="Ebbesson L."/>
            <person name="Teles M."/>
            <person name="MacKenzie S."/>
            <person name="Amaro C."/>
        </authorList>
    </citation>
    <scope>NUCLEOTIDE SEQUENCE</scope>
</reference>
<evidence type="ECO:0000313" key="2">
    <source>
        <dbReference type="EMBL" id="JAH89787.1"/>
    </source>
</evidence>
<organism evidence="2">
    <name type="scientific">Anguilla anguilla</name>
    <name type="common">European freshwater eel</name>
    <name type="synonym">Muraena anguilla</name>
    <dbReference type="NCBI Taxonomy" id="7936"/>
    <lineage>
        <taxon>Eukaryota</taxon>
        <taxon>Metazoa</taxon>
        <taxon>Chordata</taxon>
        <taxon>Craniata</taxon>
        <taxon>Vertebrata</taxon>
        <taxon>Euteleostomi</taxon>
        <taxon>Actinopterygii</taxon>
        <taxon>Neopterygii</taxon>
        <taxon>Teleostei</taxon>
        <taxon>Anguilliformes</taxon>
        <taxon>Anguillidae</taxon>
        <taxon>Anguilla</taxon>
    </lineage>
</organism>
<keyword evidence="1" id="KW-0732">Signal</keyword>
<proteinExistence type="predicted"/>
<feature type="signal peptide" evidence="1">
    <location>
        <begin position="1"/>
        <end position="17"/>
    </location>
</feature>
<evidence type="ECO:0000256" key="1">
    <source>
        <dbReference type="SAM" id="SignalP"/>
    </source>
</evidence>
<dbReference type="EMBL" id="GBXM01018790">
    <property type="protein sequence ID" value="JAH89787.1"/>
    <property type="molecule type" value="Transcribed_RNA"/>
</dbReference>
<dbReference type="AlphaFoldDB" id="A0A0E9WHG2"/>